<gene>
    <name evidence="2" type="ORF">BDK51DRAFT_47807</name>
</gene>
<feature type="compositionally biased region" description="Basic and acidic residues" evidence="1">
    <location>
        <begin position="127"/>
        <end position="145"/>
    </location>
</feature>
<dbReference type="Gene3D" id="1.25.40.10">
    <property type="entry name" value="Tetratricopeptide repeat domain"/>
    <property type="match status" value="1"/>
</dbReference>
<sequence>MFEDLLEAKLQPDNGLGCIFARSMRKAIKAYGGSRAVLQEHHVLSRPEIYDALINGHARDDPELAVEIGNEYLEEQERRRNSVIHWPISATWCVRYMRAVADSAGGPITLKIFDPIIDRYLREAESDKRTGGQIDADRTRAREASQLRPRRGRDSSLAPRAHLRFAREAAIPVTVDSLTIGDLVASGRGAEWETAVRELEDAGVHPSTNNYNAILAHFVDQRLSPEVVAGARAVLDKMPASGYTATPNALTYSNLLATAKRWNDNAALRDVIMRRSSAYDVIYSALRIVGDGSAAEGAARLRERTTDFPCLYVGKSGDAPVASHLTPDE</sequence>
<evidence type="ECO:0000313" key="2">
    <source>
        <dbReference type="EMBL" id="RKO88937.1"/>
    </source>
</evidence>
<name>A0A4V1IR61_9FUNG</name>
<proteinExistence type="predicted"/>
<evidence type="ECO:0000313" key="3">
    <source>
        <dbReference type="Proteomes" id="UP000269721"/>
    </source>
</evidence>
<reference evidence="3" key="1">
    <citation type="journal article" date="2018" name="Nat. Microbiol.">
        <title>Leveraging single-cell genomics to expand the fungal tree of life.</title>
        <authorList>
            <person name="Ahrendt S.R."/>
            <person name="Quandt C.A."/>
            <person name="Ciobanu D."/>
            <person name="Clum A."/>
            <person name="Salamov A."/>
            <person name="Andreopoulos B."/>
            <person name="Cheng J.F."/>
            <person name="Woyke T."/>
            <person name="Pelin A."/>
            <person name="Henrissat B."/>
            <person name="Reynolds N.K."/>
            <person name="Benny G.L."/>
            <person name="Smith M.E."/>
            <person name="James T.Y."/>
            <person name="Grigoriev I.V."/>
        </authorList>
    </citation>
    <scope>NUCLEOTIDE SEQUENCE [LARGE SCALE GENOMIC DNA]</scope>
</reference>
<evidence type="ECO:0000256" key="1">
    <source>
        <dbReference type="SAM" id="MobiDB-lite"/>
    </source>
</evidence>
<dbReference type="AlphaFoldDB" id="A0A4V1IR61"/>
<keyword evidence="3" id="KW-1185">Reference proteome</keyword>
<protein>
    <recommendedName>
        <fullName evidence="4">Pentacotripeptide-repeat region of PRORP domain-containing protein</fullName>
    </recommendedName>
</protein>
<organism evidence="2 3">
    <name type="scientific">Blyttiomyces helicus</name>
    <dbReference type="NCBI Taxonomy" id="388810"/>
    <lineage>
        <taxon>Eukaryota</taxon>
        <taxon>Fungi</taxon>
        <taxon>Fungi incertae sedis</taxon>
        <taxon>Chytridiomycota</taxon>
        <taxon>Chytridiomycota incertae sedis</taxon>
        <taxon>Chytridiomycetes</taxon>
        <taxon>Chytridiomycetes incertae sedis</taxon>
        <taxon>Blyttiomyces</taxon>
    </lineage>
</organism>
<accession>A0A4V1IR61</accession>
<dbReference type="InterPro" id="IPR011990">
    <property type="entry name" value="TPR-like_helical_dom_sf"/>
</dbReference>
<evidence type="ECO:0008006" key="4">
    <source>
        <dbReference type="Google" id="ProtNLM"/>
    </source>
</evidence>
<dbReference type="Proteomes" id="UP000269721">
    <property type="component" value="Unassembled WGS sequence"/>
</dbReference>
<feature type="region of interest" description="Disordered" evidence="1">
    <location>
        <begin position="127"/>
        <end position="155"/>
    </location>
</feature>
<dbReference type="EMBL" id="KZ996389">
    <property type="protein sequence ID" value="RKO88937.1"/>
    <property type="molecule type" value="Genomic_DNA"/>
</dbReference>